<organism evidence="4">
    <name type="scientific">candidate division WOR-3 bacterium</name>
    <dbReference type="NCBI Taxonomy" id="2052148"/>
    <lineage>
        <taxon>Bacteria</taxon>
        <taxon>Bacteria division WOR-3</taxon>
    </lineage>
</organism>
<comment type="caution">
    <text evidence="4">The sequence shown here is derived from an EMBL/GenBank/DDBJ whole genome shotgun (WGS) entry which is preliminary data.</text>
</comment>
<dbReference type="PRINTS" id="PR00469">
    <property type="entry name" value="PNDRDTASEII"/>
</dbReference>
<protein>
    <submittedName>
        <fullName evidence="4">NAD(P)/FAD-dependent oxidoreductase</fullName>
    </submittedName>
</protein>
<dbReference type="InterPro" id="IPR050097">
    <property type="entry name" value="Ferredoxin-NADP_redctase_2"/>
</dbReference>
<sequence>MKKDKKIVIIGAGPSGCAVALQLKRYNISPLIFEKEGICELLKSAYKIENYPGFPEGISGEGLARNIERQIRKEKIKVIYEEVIKIYYKDGIFSIETKKRRVKSDILVIATGTEPKKIPLLRDKNVFYEIKPIFKKDLKKILIIGAGDIAFDYALNLSSKGKFVTILNRGENAKCNMYLYKKVMNDERINYRKNIQVIDVKKENKMLKIICKTEKGNIVEYADAILVSIGRLPSLNFIDKNFKGRMKGLIKEKKLFLAGDVKNGMKRQIGIAVGDGIKTGMEIYENHFKIWEG</sequence>
<dbReference type="PRINTS" id="PR00368">
    <property type="entry name" value="FADPNR"/>
</dbReference>
<dbReference type="EMBL" id="DTHG01000028">
    <property type="protein sequence ID" value="HGW91394.1"/>
    <property type="molecule type" value="Genomic_DNA"/>
</dbReference>
<dbReference type="Gene3D" id="3.50.50.60">
    <property type="entry name" value="FAD/NAD(P)-binding domain"/>
    <property type="match status" value="2"/>
</dbReference>
<evidence type="ECO:0000256" key="1">
    <source>
        <dbReference type="ARBA" id="ARBA00022630"/>
    </source>
</evidence>
<keyword evidence="2" id="KW-0560">Oxidoreductase</keyword>
<proteinExistence type="predicted"/>
<dbReference type="InterPro" id="IPR023753">
    <property type="entry name" value="FAD/NAD-binding_dom"/>
</dbReference>
<keyword evidence="1" id="KW-0285">Flavoprotein</keyword>
<name>A0A7C4UBW1_UNCW3</name>
<feature type="domain" description="FAD/NAD(P)-binding" evidence="3">
    <location>
        <begin position="5"/>
        <end position="240"/>
    </location>
</feature>
<dbReference type="SUPFAM" id="SSF51905">
    <property type="entry name" value="FAD/NAD(P)-binding domain"/>
    <property type="match status" value="1"/>
</dbReference>
<evidence type="ECO:0000313" key="4">
    <source>
        <dbReference type="EMBL" id="HGW91394.1"/>
    </source>
</evidence>
<evidence type="ECO:0000256" key="2">
    <source>
        <dbReference type="ARBA" id="ARBA00023002"/>
    </source>
</evidence>
<evidence type="ECO:0000259" key="3">
    <source>
        <dbReference type="Pfam" id="PF07992"/>
    </source>
</evidence>
<reference evidence="4" key="1">
    <citation type="journal article" date="2020" name="mSystems">
        <title>Genome- and Community-Level Interaction Insights into Carbon Utilization and Element Cycling Functions of Hydrothermarchaeota in Hydrothermal Sediment.</title>
        <authorList>
            <person name="Zhou Z."/>
            <person name="Liu Y."/>
            <person name="Xu W."/>
            <person name="Pan J."/>
            <person name="Luo Z.H."/>
            <person name="Li M."/>
        </authorList>
    </citation>
    <scope>NUCLEOTIDE SEQUENCE [LARGE SCALE GENOMIC DNA]</scope>
    <source>
        <strain evidence="4">SpSt-780</strain>
    </source>
</reference>
<accession>A0A7C4UBW1</accession>
<gene>
    <name evidence="4" type="ORF">ENV67_02480</name>
</gene>
<dbReference type="GO" id="GO:0016491">
    <property type="term" value="F:oxidoreductase activity"/>
    <property type="evidence" value="ECO:0007669"/>
    <property type="project" value="UniProtKB-KW"/>
</dbReference>
<dbReference type="AlphaFoldDB" id="A0A7C4UBW1"/>
<dbReference type="InterPro" id="IPR036188">
    <property type="entry name" value="FAD/NAD-bd_sf"/>
</dbReference>
<dbReference type="PANTHER" id="PTHR48105">
    <property type="entry name" value="THIOREDOXIN REDUCTASE 1-RELATED-RELATED"/>
    <property type="match status" value="1"/>
</dbReference>
<dbReference type="Pfam" id="PF07992">
    <property type="entry name" value="Pyr_redox_2"/>
    <property type="match status" value="1"/>
</dbReference>